<evidence type="ECO:0000259" key="1">
    <source>
        <dbReference type="Pfam" id="PF13480"/>
    </source>
</evidence>
<dbReference type="OrthoDB" id="4700839at2"/>
<dbReference type="Pfam" id="PF13480">
    <property type="entry name" value="Acetyltransf_6"/>
    <property type="match status" value="1"/>
</dbReference>
<accession>A0A1G9T934</accession>
<dbReference type="EMBL" id="FNHG01000011">
    <property type="protein sequence ID" value="SDM44279.1"/>
    <property type="molecule type" value="Genomic_DNA"/>
</dbReference>
<feature type="domain" description="BioF2-like acetyltransferase" evidence="1">
    <location>
        <begin position="157"/>
        <end position="301"/>
    </location>
</feature>
<organism evidence="2 3">
    <name type="scientific">Maricaulis salignorans</name>
    <dbReference type="NCBI Taxonomy" id="144026"/>
    <lineage>
        <taxon>Bacteria</taxon>
        <taxon>Pseudomonadati</taxon>
        <taxon>Pseudomonadota</taxon>
        <taxon>Alphaproteobacteria</taxon>
        <taxon>Maricaulales</taxon>
        <taxon>Maricaulaceae</taxon>
        <taxon>Maricaulis</taxon>
    </lineage>
</organism>
<dbReference type="AlphaFoldDB" id="A0A1G9T934"/>
<sequence>MAHRAITTELVPISGLTTAHRAAWRGMRAENPTLASPYFALEFADLIADRRPDAQALVLTRKGRTVGFLPMQLSSLGVARPLGGPLGDHHALITEDDSLDLGAALQNSPVSVYCFHGALVSQPTFTDEASQIEPSWTVDLSQGCDQWLEGRRLADAKAMRNIRARQRKLAESGLEVTYRFDDRRPEALAASFANKREQYRRTNAFDVFIAKWARDLINDLFEHQTPQLSGCLSTLEINGQLAAAHFGMRSESVLHYWFPVYWPEYSRFGPGLQLFIEMAREMTTTGIDSIHLGPGDMDFKRKLANASFDIAGGRIERPSMAASLIAAGASMDAFARKLPIGRVSHWPGKALRRLDTLAAAYGI</sequence>
<dbReference type="Gene3D" id="3.40.630.30">
    <property type="match status" value="1"/>
</dbReference>
<dbReference type="STRING" id="144026.SAMN04488568_11181"/>
<gene>
    <name evidence="2" type="ORF">SAMN04488568_11181</name>
</gene>
<dbReference type="InterPro" id="IPR016181">
    <property type="entry name" value="Acyl_CoA_acyltransferase"/>
</dbReference>
<keyword evidence="2" id="KW-0808">Transferase</keyword>
<evidence type="ECO:0000313" key="3">
    <source>
        <dbReference type="Proteomes" id="UP000199759"/>
    </source>
</evidence>
<evidence type="ECO:0000313" key="2">
    <source>
        <dbReference type="EMBL" id="SDM44279.1"/>
    </source>
</evidence>
<dbReference type="SUPFAM" id="SSF55729">
    <property type="entry name" value="Acyl-CoA N-acyltransferases (Nat)"/>
    <property type="match status" value="1"/>
</dbReference>
<dbReference type="GO" id="GO:0016740">
    <property type="term" value="F:transferase activity"/>
    <property type="evidence" value="ECO:0007669"/>
    <property type="project" value="UniProtKB-KW"/>
</dbReference>
<dbReference type="InterPro" id="IPR038740">
    <property type="entry name" value="BioF2-like_GNAT_dom"/>
</dbReference>
<dbReference type="RefSeq" id="WP_091770231.1">
    <property type="nucleotide sequence ID" value="NZ_FNHG01000011.1"/>
</dbReference>
<keyword evidence="3" id="KW-1185">Reference proteome</keyword>
<proteinExistence type="predicted"/>
<dbReference type="Proteomes" id="UP000199759">
    <property type="component" value="Unassembled WGS sequence"/>
</dbReference>
<name>A0A1G9T934_9PROT</name>
<reference evidence="2 3" key="1">
    <citation type="submission" date="2016-10" db="EMBL/GenBank/DDBJ databases">
        <authorList>
            <person name="de Groot N.N."/>
        </authorList>
    </citation>
    <scope>NUCLEOTIDE SEQUENCE [LARGE SCALE GENOMIC DNA]</scope>
    <source>
        <strain evidence="2 3">DSM 16077</strain>
    </source>
</reference>
<protein>
    <submittedName>
        <fullName evidence="2">Acetyltransferase involved in cellulose biosynthesis, CelD/BcsL family</fullName>
    </submittedName>
</protein>